<reference evidence="3 4" key="1">
    <citation type="journal article" date="2019" name="Commun. Biol.">
        <title>The bagworm genome reveals a unique fibroin gene that provides high tensile strength.</title>
        <authorList>
            <person name="Kono N."/>
            <person name="Nakamura H."/>
            <person name="Ohtoshi R."/>
            <person name="Tomita M."/>
            <person name="Numata K."/>
            <person name="Arakawa K."/>
        </authorList>
    </citation>
    <scope>NUCLEOTIDE SEQUENCE [LARGE SCALE GENOMIC DNA]</scope>
</reference>
<evidence type="ECO:0000256" key="1">
    <source>
        <dbReference type="SAM" id="MobiDB-lite"/>
    </source>
</evidence>
<organism evidence="3 4">
    <name type="scientific">Eumeta variegata</name>
    <name type="common">Bagworm moth</name>
    <name type="synonym">Eumeta japonica</name>
    <dbReference type="NCBI Taxonomy" id="151549"/>
    <lineage>
        <taxon>Eukaryota</taxon>
        <taxon>Metazoa</taxon>
        <taxon>Ecdysozoa</taxon>
        <taxon>Arthropoda</taxon>
        <taxon>Hexapoda</taxon>
        <taxon>Insecta</taxon>
        <taxon>Pterygota</taxon>
        <taxon>Neoptera</taxon>
        <taxon>Endopterygota</taxon>
        <taxon>Lepidoptera</taxon>
        <taxon>Glossata</taxon>
        <taxon>Ditrysia</taxon>
        <taxon>Tineoidea</taxon>
        <taxon>Psychidae</taxon>
        <taxon>Oiketicinae</taxon>
        <taxon>Eumeta</taxon>
    </lineage>
</organism>
<evidence type="ECO:0000313" key="4">
    <source>
        <dbReference type="Proteomes" id="UP000299102"/>
    </source>
</evidence>
<feature type="compositionally biased region" description="Basic and acidic residues" evidence="1">
    <location>
        <begin position="235"/>
        <end position="251"/>
    </location>
</feature>
<dbReference type="STRING" id="151549.A0A4C1VU18"/>
<accession>A0A4C1VU18</accession>
<feature type="domain" description="PiggyBac transposable element-derived protein" evidence="2">
    <location>
        <begin position="127"/>
        <end position="199"/>
    </location>
</feature>
<dbReference type="OrthoDB" id="118105at2759"/>
<comment type="caution">
    <text evidence="3">The sequence shown here is derived from an EMBL/GenBank/DDBJ whole genome shotgun (WGS) entry which is preliminary data.</text>
</comment>
<dbReference type="PANTHER" id="PTHR47272:SF2">
    <property type="entry name" value="PIGGYBAC TRANSPOSABLE ELEMENT-DERIVED PROTEIN 3-LIKE"/>
    <property type="match status" value="1"/>
</dbReference>
<dbReference type="AlphaFoldDB" id="A0A4C1VU18"/>
<feature type="region of interest" description="Disordered" evidence="1">
    <location>
        <begin position="59"/>
        <end position="80"/>
    </location>
</feature>
<dbReference type="EMBL" id="BGZK01000409">
    <property type="protein sequence ID" value="GBP42000.1"/>
    <property type="molecule type" value="Genomic_DNA"/>
</dbReference>
<evidence type="ECO:0000259" key="2">
    <source>
        <dbReference type="Pfam" id="PF13843"/>
    </source>
</evidence>
<dbReference type="PANTHER" id="PTHR47272">
    <property type="entry name" value="DDE_TNP_1_7 DOMAIN-CONTAINING PROTEIN"/>
    <property type="match status" value="1"/>
</dbReference>
<protein>
    <submittedName>
        <fullName evidence="3">Chimeric ERCC6-PGBD3 protein</fullName>
    </submittedName>
</protein>
<name>A0A4C1VU18_EUMVA</name>
<dbReference type="InterPro" id="IPR029526">
    <property type="entry name" value="PGBD"/>
</dbReference>
<gene>
    <name evidence="3" type="primary">CSB-PGBD3</name>
    <name evidence="3" type="ORF">EVAR_33804_1</name>
</gene>
<sequence length="329" mass="38626">MKPDDIKAILRMLENGEISEDEASENEDDIDYYSSQGELQIELEDDENLEVEPNAEPNLELDLLPTPTSSSEIQNEETAQQSIPMNSRDVLWKVKNMDIVQKAFDFEGNRECSQEILTLDTTFRFFSHFFAESITRYDKKIKRNIQVPCPRVIKEYNAYMGGVDLMDSFIWRYHIRIKSRKWRMRLFYHLLDITIINSWVLDKNVNVKRGTPQKDILKLDDFRTELADTLCQYQKRPDNKRGRPSASRKDDDVEPPSKTSRSGVQSDPLLLKPLQQMNAPICRNRFFSYFTNGRDNVDITRKRRISSSGFNADTHKECFDPFRTNLWNQ</sequence>
<keyword evidence="4" id="KW-1185">Reference proteome</keyword>
<feature type="compositionally biased region" description="Polar residues" evidence="1">
    <location>
        <begin position="66"/>
        <end position="80"/>
    </location>
</feature>
<feature type="region of interest" description="Disordered" evidence="1">
    <location>
        <begin position="233"/>
        <end position="269"/>
    </location>
</feature>
<evidence type="ECO:0000313" key="3">
    <source>
        <dbReference type="EMBL" id="GBP42000.1"/>
    </source>
</evidence>
<dbReference type="Pfam" id="PF13843">
    <property type="entry name" value="DDE_Tnp_1_7"/>
    <property type="match status" value="1"/>
</dbReference>
<proteinExistence type="predicted"/>
<dbReference type="Proteomes" id="UP000299102">
    <property type="component" value="Unassembled WGS sequence"/>
</dbReference>